<keyword evidence="2" id="KW-1185">Reference proteome</keyword>
<evidence type="ECO:0000313" key="2">
    <source>
        <dbReference type="Proteomes" id="UP000076962"/>
    </source>
</evidence>
<sequence length="64" mass="7426">MCGFERSLTPIRASRVRANLTRSDFVSQSIAEIRQKRRFGQVKAARALPRSTAWERFLPPQHQN</sequence>
<dbReference type="EMBL" id="LUTY01002219">
    <property type="protein sequence ID" value="OAD20643.1"/>
    <property type="molecule type" value="Genomic_DNA"/>
</dbReference>
<gene>
    <name evidence="1" type="ORF">THIOM_003638</name>
</gene>
<evidence type="ECO:0000313" key="1">
    <source>
        <dbReference type="EMBL" id="OAD20643.1"/>
    </source>
</evidence>
<name>A0A176RXY3_9GAMM</name>
<organism evidence="1 2">
    <name type="scientific">Candidatus Thiomargarita nelsonii</name>
    <dbReference type="NCBI Taxonomy" id="1003181"/>
    <lineage>
        <taxon>Bacteria</taxon>
        <taxon>Pseudomonadati</taxon>
        <taxon>Pseudomonadota</taxon>
        <taxon>Gammaproteobacteria</taxon>
        <taxon>Thiotrichales</taxon>
        <taxon>Thiotrichaceae</taxon>
        <taxon>Thiomargarita</taxon>
    </lineage>
</organism>
<proteinExistence type="predicted"/>
<comment type="caution">
    <text evidence="1">The sequence shown here is derived from an EMBL/GenBank/DDBJ whole genome shotgun (WGS) entry which is preliminary data.</text>
</comment>
<reference evidence="1 2" key="1">
    <citation type="submission" date="2016-05" db="EMBL/GenBank/DDBJ databases">
        <title>Single-cell genome of chain-forming Candidatus Thiomargarita nelsonii and comparison to other large sulfur-oxidizing bacteria.</title>
        <authorList>
            <person name="Winkel M."/>
            <person name="Salman V."/>
            <person name="Woyke T."/>
            <person name="Schulz-Vogt H."/>
            <person name="Richter M."/>
            <person name="Flood B."/>
            <person name="Bailey J."/>
            <person name="Amann R."/>
            <person name="Mussmann M."/>
        </authorList>
    </citation>
    <scope>NUCLEOTIDE SEQUENCE [LARGE SCALE GENOMIC DNA]</scope>
    <source>
        <strain evidence="1 2">THI036</strain>
    </source>
</reference>
<protein>
    <submittedName>
        <fullName evidence="1">Uncharacterized protein</fullName>
    </submittedName>
</protein>
<dbReference type="AlphaFoldDB" id="A0A176RXY3"/>
<accession>A0A176RXY3</accession>
<dbReference type="Proteomes" id="UP000076962">
    <property type="component" value="Unassembled WGS sequence"/>
</dbReference>